<accession>A0A913X4D0</accession>
<keyword evidence="5 12" id="KW-1133">Transmembrane helix</keyword>
<dbReference type="OMA" id="LMIHYNW"/>
<comment type="subcellular location">
    <subcellularLocation>
        <location evidence="1">Cell membrane</location>
        <topology evidence="1">Multi-pass membrane protein</topology>
    </subcellularLocation>
</comment>
<dbReference type="Pfam" id="PF01094">
    <property type="entry name" value="ANF_receptor"/>
    <property type="match status" value="1"/>
</dbReference>
<dbReference type="CDD" id="cd13953">
    <property type="entry name" value="7tm_classC_mGluR-like"/>
    <property type="match status" value="1"/>
</dbReference>
<feature type="transmembrane region" description="Helical" evidence="12">
    <location>
        <begin position="617"/>
        <end position="637"/>
    </location>
</feature>
<organism evidence="15 16">
    <name type="scientific">Exaiptasia diaphana</name>
    <name type="common">Tropical sea anemone</name>
    <name type="synonym">Aiptasia pulchella</name>
    <dbReference type="NCBI Taxonomy" id="2652724"/>
    <lineage>
        <taxon>Eukaryota</taxon>
        <taxon>Metazoa</taxon>
        <taxon>Cnidaria</taxon>
        <taxon>Anthozoa</taxon>
        <taxon>Hexacorallia</taxon>
        <taxon>Actiniaria</taxon>
        <taxon>Aiptasiidae</taxon>
        <taxon>Exaiptasia</taxon>
    </lineage>
</organism>
<dbReference type="InterPro" id="IPR028082">
    <property type="entry name" value="Peripla_BP_I"/>
</dbReference>
<dbReference type="GO" id="GO:0004930">
    <property type="term" value="F:G protein-coupled receptor activity"/>
    <property type="evidence" value="ECO:0007669"/>
    <property type="project" value="UniProtKB-KW"/>
</dbReference>
<feature type="transmembrane region" description="Helical" evidence="12">
    <location>
        <begin position="649"/>
        <end position="671"/>
    </location>
</feature>
<evidence type="ECO:0000256" key="6">
    <source>
        <dbReference type="ARBA" id="ARBA00023040"/>
    </source>
</evidence>
<reference evidence="15" key="1">
    <citation type="submission" date="2022-11" db="UniProtKB">
        <authorList>
            <consortium name="EnsemblMetazoa"/>
        </authorList>
    </citation>
    <scope>IDENTIFICATION</scope>
</reference>
<evidence type="ECO:0000256" key="5">
    <source>
        <dbReference type="ARBA" id="ARBA00022989"/>
    </source>
</evidence>
<proteinExistence type="predicted"/>
<keyword evidence="4 13" id="KW-0732">Signal</keyword>
<dbReference type="EnsemblMetazoa" id="XM_021043120.2">
    <property type="protein sequence ID" value="XP_020898779.1"/>
    <property type="gene ID" value="LOC110237522"/>
</dbReference>
<dbReference type="InterPro" id="IPR017978">
    <property type="entry name" value="GPCR_3_C"/>
</dbReference>
<dbReference type="InterPro" id="IPR038550">
    <property type="entry name" value="GPCR_3_9-Cys_sf"/>
</dbReference>
<dbReference type="InterPro" id="IPR000337">
    <property type="entry name" value="GPCR_3"/>
</dbReference>
<keyword evidence="6" id="KW-0297">G-protein coupled receptor</keyword>
<dbReference type="Proteomes" id="UP000887567">
    <property type="component" value="Unplaced"/>
</dbReference>
<feature type="region of interest" description="Disordered" evidence="11">
    <location>
        <begin position="954"/>
        <end position="1014"/>
    </location>
</feature>
<evidence type="ECO:0000256" key="2">
    <source>
        <dbReference type="ARBA" id="ARBA00022475"/>
    </source>
</evidence>
<evidence type="ECO:0000256" key="9">
    <source>
        <dbReference type="ARBA" id="ARBA00023180"/>
    </source>
</evidence>
<dbReference type="Gene3D" id="2.10.50.30">
    <property type="entry name" value="GPCR, family 3, nine cysteines domain"/>
    <property type="match status" value="1"/>
</dbReference>
<dbReference type="InterPro" id="IPR050726">
    <property type="entry name" value="mGluR"/>
</dbReference>
<dbReference type="InterPro" id="IPR009030">
    <property type="entry name" value="Growth_fac_rcpt_cys_sf"/>
</dbReference>
<evidence type="ECO:0000256" key="11">
    <source>
        <dbReference type="SAM" id="MobiDB-lite"/>
    </source>
</evidence>
<dbReference type="OrthoDB" id="5984008at2759"/>
<dbReference type="PRINTS" id="PR00248">
    <property type="entry name" value="GPCRMGR"/>
</dbReference>
<dbReference type="SUPFAM" id="SSF57184">
    <property type="entry name" value="Growth factor receptor domain"/>
    <property type="match status" value="1"/>
</dbReference>
<dbReference type="GeneID" id="110237522"/>
<evidence type="ECO:0000256" key="10">
    <source>
        <dbReference type="ARBA" id="ARBA00023224"/>
    </source>
</evidence>
<feature type="domain" description="G-protein coupled receptors family 3 profile" evidence="14">
    <location>
        <begin position="580"/>
        <end position="830"/>
    </location>
</feature>
<name>A0A913X4D0_EXADI</name>
<keyword evidence="8" id="KW-0675">Receptor</keyword>
<evidence type="ECO:0000313" key="16">
    <source>
        <dbReference type="Proteomes" id="UP000887567"/>
    </source>
</evidence>
<dbReference type="RefSeq" id="XP_020898779.1">
    <property type="nucleotide sequence ID" value="XM_021043120.2"/>
</dbReference>
<dbReference type="PANTHER" id="PTHR24060">
    <property type="entry name" value="METABOTROPIC GLUTAMATE RECEPTOR"/>
    <property type="match status" value="1"/>
</dbReference>
<evidence type="ECO:0000256" key="4">
    <source>
        <dbReference type="ARBA" id="ARBA00022729"/>
    </source>
</evidence>
<feature type="transmembrane region" description="Helical" evidence="12">
    <location>
        <begin position="771"/>
        <end position="790"/>
    </location>
</feature>
<dbReference type="Pfam" id="PF00003">
    <property type="entry name" value="7tm_3"/>
    <property type="match status" value="1"/>
</dbReference>
<evidence type="ECO:0000259" key="14">
    <source>
        <dbReference type="PROSITE" id="PS50259"/>
    </source>
</evidence>
<evidence type="ECO:0000256" key="1">
    <source>
        <dbReference type="ARBA" id="ARBA00004651"/>
    </source>
</evidence>
<dbReference type="PROSITE" id="PS50259">
    <property type="entry name" value="G_PROTEIN_RECEP_F3_4"/>
    <property type="match status" value="1"/>
</dbReference>
<dbReference type="KEGG" id="epa:110237522"/>
<evidence type="ECO:0000256" key="8">
    <source>
        <dbReference type="ARBA" id="ARBA00023170"/>
    </source>
</evidence>
<keyword evidence="3 12" id="KW-0812">Transmembrane</keyword>
<dbReference type="InterPro" id="IPR001828">
    <property type="entry name" value="ANF_lig-bd_rcpt"/>
</dbReference>
<sequence length="1053" mass="118906">MMNSLHLLIIFSPLVLAITFASSVDKRQLLAYKPGHVILGGLFPAHYGRLKSWRENCADIDMKGIALIEAMMYAVNRVNSDHLLPCNLTLGFDVRDTCDSKKIALKHTLSFLSGEYYSSINEDLYSCGREKNFLCDGRLISIIGAGNTELSVAVNKILSVFDIPQVGYASTSGILSDKSRFPSFSRTVVIGSNKPKVIVKILSHFGWKHIGLLVSDDIHWKPLALEFKNLANSQEICINIDEFISDDSKTVETVVNQINSSNDTHVIVLFASFSDATKVFQRASDINLNGKLWISTEMLPPDIAAEYGNTLQGMIAIEREPERIDGFAKYFTTLNPTKNKWNPWFKILWEKLFNCRFSKYAENDKGESQDDKPSCSGKENFKWIGQILSFSHAIHVIDAVMAATHVIKNICQDTVGNNATNARDQCLEKLTKDRISKEMFKGPFAFQSLFNKTVSLDKNGNAVGSYVIFNLKQDYNGIHFHKAGMYKSDEDELIINKSVISWPREFQPVEICRTICRPGFYKDYESSKCCWKCKACPIGTISKSINTNKCATCPEGSISNMKRTSCTKPVPKYFDWGSSGSVTLTIISLTSFLFSLIVFSVLLKFRTSPVVSGWGSSVNFYLICSITIGVLVPFAFIGYPTEVMCKLQVVTVATSLTLSLSLVLVKIRQITCKKKNMVSRWRVLSYAQKQTIYALFFVILQILFCILWIIVNPPYVKVDNNDQGKIILCSNQNASWYVLSFSYIIAISLYITLKSCKSRNRSFNFSEAKYILYAMIFIYITWGVYIATFVGTSTGFLHITLLCLTAIATQMLILGFIFLPKIFILLFRPEMAKLCEFQMDDTYVKDQISYEASNMRHPHPNGIVRSNSPSIRDDSSIRGTPSQVSLDMSPSSYPQVRTQTTPPKNPSLMERILQQPCCAAILQDDESSVVSEQQQKYHVSPSVQRRLPLIMIDEGTRSNSPRSQISDRTFSPNPARRTRPKSIEDHEQECLSATMDDTEIWSRRRSSSNSRPSQALNNEEYCLRFALKGNIIENKHFKQHHNAGNNLLRESRL</sequence>
<feature type="transmembrane region" description="Helical" evidence="12">
    <location>
        <begin position="692"/>
        <end position="711"/>
    </location>
</feature>
<evidence type="ECO:0000256" key="3">
    <source>
        <dbReference type="ARBA" id="ARBA00022692"/>
    </source>
</evidence>
<evidence type="ECO:0000256" key="13">
    <source>
        <dbReference type="SAM" id="SignalP"/>
    </source>
</evidence>
<evidence type="ECO:0000313" key="15">
    <source>
        <dbReference type="EnsemblMetazoa" id="XP_020898779.1"/>
    </source>
</evidence>
<feature type="transmembrane region" description="Helical" evidence="12">
    <location>
        <begin position="796"/>
        <end position="819"/>
    </location>
</feature>
<dbReference type="Gene3D" id="3.40.50.2300">
    <property type="match status" value="2"/>
</dbReference>
<feature type="transmembrane region" description="Helical" evidence="12">
    <location>
        <begin position="734"/>
        <end position="751"/>
    </location>
</feature>
<dbReference type="FunFam" id="2.10.50.30:FF:000004">
    <property type="entry name" value="Taste receptor type 1 member 3-like protein"/>
    <property type="match status" value="1"/>
</dbReference>
<feature type="region of interest" description="Disordered" evidence="11">
    <location>
        <begin position="859"/>
        <end position="906"/>
    </location>
</feature>
<feature type="compositionally biased region" description="Polar residues" evidence="11">
    <location>
        <begin position="877"/>
        <end position="902"/>
    </location>
</feature>
<keyword evidence="7 12" id="KW-0472">Membrane</keyword>
<dbReference type="SUPFAM" id="SSF53822">
    <property type="entry name" value="Periplasmic binding protein-like I"/>
    <property type="match status" value="1"/>
</dbReference>
<keyword evidence="16" id="KW-1185">Reference proteome</keyword>
<feature type="transmembrane region" description="Helical" evidence="12">
    <location>
        <begin position="582"/>
        <end position="605"/>
    </location>
</feature>
<feature type="compositionally biased region" description="Polar residues" evidence="11">
    <location>
        <begin position="957"/>
        <end position="972"/>
    </location>
</feature>
<keyword evidence="2" id="KW-1003">Cell membrane</keyword>
<protein>
    <recommendedName>
        <fullName evidence="14">G-protein coupled receptors family 3 profile domain-containing protein</fullName>
    </recommendedName>
</protein>
<evidence type="ECO:0000256" key="12">
    <source>
        <dbReference type="SAM" id="Phobius"/>
    </source>
</evidence>
<dbReference type="GO" id="GO:0005886">
    <property type="term" value="C:plasma membrane"/>
    <property type="evidence" value="ECO:0007669"/>
    <property type="project" value="UniProtKB-SubCell"/>
</dbReference>
<dbReference type="AlphaFoldDB" id="A0A913X4D0"/>
<keyword evidence="9" id="KW-0325">Glycoprotein</keyword>
<keyword evidence="10" id="KW-0807">Transducer</keyword>
<feature type="signal peptide" evidence="13">
    <location>
        <begin position="1"/>
        <end position="17"/>
    </location>
</feature>
<evidence type="ECO:0000256" key="7">
    <source>
        <dbReference type="ARBA" id="ARBA00023136"/>
    </source>
</evidence>
<feature type="chain" id="PRO_5037089759" description="G-protein coupled receptors family 3 profile domain-containing protein" evidence="13">
    <location>
        <begin position="18"/>
        <end position="1053"/>
    </location>
</feature>